<sequence length="15" mass="1806">MRTVIILMYCIIFSC</sequence>
<reference evidence="1" key="1">
    <citation type="submission" date="2016-04" db="EMBL/GenBank/DDBJ databases">
        <authorList>
            <person name="Calderon-Fernandez G.M.Sr."/>
        </authorList>
    </citation>
    <scope>NUCLEOTIDE SEQUENCE</scope>
    <source>
        <strain evidence="1">Int1</strain>
        <tissue evidence="1">Integument</tissue>
    </source>
</reference>
<name>A0A161M2N0_TRIIF</name>
<evidence type="ECO:0000313" key="1">
    <source>
        <dbReference type="EMBL" id="JAR96803.1"/>
    </source>
</evidence>
<dbReference type="EMBL" id="GEMB01006540">
    <property type="protein sequence ID" value="JAR96803.1"/>
    <property type="molecule type" value="Transcribed_RNA"/>
</dbReference>
<reference evidence="1" key="2">
    <citation type="journal article" date="2017" name="J. Med. Entomol.">
        <title>Transcriptome Analysis of the Triatoma infestans (Hemiptera: Reduviidae) Integument.</title>
        <authorList>
            <person name="Calderon-Fernandez G.M."/>
            <person name="Moriconi D.E."/>
            <person name="Dulbecco A.B."/>
            <person name="Juarez M.P."/>
        </authorList>
    </citation>
    <scope>NUCLEOTIDE SEQUENCE</scope>
    <source>
        <strain evidence="1">Int1</strain>
        <tissue evidence="1">Integument</tissue>
    </source>
</reference>
<accession>A0A161M2N0</accession>
<protein>
    <submittedName>
        <fullName evidence="1">Protease inhibitor</fullName>
    </submittedName>
</protein>
<dbReference type="PROSITE" id="PS51257">
    <property type="entry name" value="PROKAR_LIPOPROTEIN"/>
    <property type="match status" value="1"/>
</dbReference>
<proteinExistence type="predicted"/>
<organism evidence="1">
    <name type="scientific">Triatoma infestans</name>
    <name type="common">Assassin bug</name>
    <dbReference type="NCBI Taxonomy" id="30076"/>
    <lineage>
        <taxon>Eukaryota</taxon>
        <taxon>Metazoa</taxon>
        <taxon>Ecdysozoa</taxon>
        <taxon>Arthropoda</taxon>
        <taxon>Hexapoda</taxon>
        <taxon>Insecta</taxon>
        <taxon>Pterygota</taxon>
        <taxon>Neoptera</taxon>
        <taxon>Paraneoptera</taxon>
        <taxon>Hemiptera</taxon>
        <taxon>Heteroptera</taxon>
        <taxon>Panheteroptera</taxon>
        <taxon>Cimicomorpha</taxon>
        <taxon>Reduviidae</taxon>
        <taxon>Triatominae</taxon>
        <taxon>Triatoma</taxon>
    </lineage>
</organism>